<dbReference type="Pfam" id="PF00724">
    <property type="entry name" value="Oxidored_FMN"/>
    <property type="match status" value="1"/>
</dbReference>
<evidence type="ECO:0000313" key="9">
    <source>
        <dbReference type="Proteomes" id="UP000288168"/>
    </source>
</evidence>
<dbReference type="OrthoDB" id="72788at2759"/>
<protein>
    <recommendedName>
        <fullName evidence="7">NADH:flavin oxidoreductase/NADH oxidase N-terminal domain-containing protein</fullName>
    </recommendedName>
</protein>
<keyword evidence="9" id="KW-1185">Reference proteome</keyword>
<dbReference type="STRING" id="1325734.A0A428Q2P3"/>
<dbReference type="Proteomes" id="UP000288168">
    <property type="component" value="Unassembled WGS sequence"/>
</dbReference>
<dbReference type="EMBL" id="NKCI01000065">
    <property type="protein sequence ID" value="RSL59564.1"/>
    <property type="molecule type" value="Genomic_DNA"/>
</dbReference>
<evidence type="ECO:0000256" key="3">
    <source>
        <dbReference type="ARBA" id="ARBA00022643"/>
    </source>
</evidence>
<dbReference type="CDD" id="cd02932">
    <property type="entry name" value="OYE_YqiM_FMN"/>
    <property type="match status" value="1"/>
</dbReference>
<keyword evidence="5" id="KW-0560">Oxidoreductase</keyword>
<dbReference type="PANTHER" id="PTHR43303">
    <property type="entry name" value="NADPH DEHYDROGENASE C23G7.10C-RELATED"/>
    <property type="match status" value="1"/>
</dbReference>
<evidence type="ECO:0000313" key="8">
    <source>
        <dbReference type="EMBL" id="RSL59564.1"/>
    </source>
</evidence>
<feature type="domain" description="NADH:flavin oxidoreductase/NADH oxidase N-terminal" evidence="7">
    <location>
        <begin position="76"/>
        <end position="415"/>
    </location>
</feature>
<dbReference type="GO" id="GO:0010181">
    <property type="term" value="F:FMN binding"/>
    <property type="evidence" value="ECO:0007669"/>
    <property type="project" value="InterPro"/>
</dbReference>
<accession>A0A428Q2P3</accession>
<dbReference type="PANTHER" id="PTHR43303:SF4">
    <property type="entry name" value="NADPH DEHYDROGENASE C23G7.10C-RELATED"/>
    <property type="match status" value="1"/>
</dbReference>
<dbReference type="SUPFAM" id="SSF51395">
    <property type="entry name" value="FMN-linked oxidoreductases"/>
    <property type="match status" value="1"/>
</dbReference>
<reference evidence="8 9" key="1">
    <citation type="submission" date="2017-06" db="EMBL/GenBank/DDBJ databases">
        <title>Comparative genomic analysis of Ambrosia Fusariam Clade fungi.</title>
        <authorList>
            <person name="Stajich J.E."/>
            <person name="Carrillo J."/>
            <person name="Kijimoto T."/>
            <person name="Eskalen A."/>
            <person name="O'Donnell K."/>
            <person name="Kasson M."/>
        </authorList>
    </citation>
    <scope>NUCLEOTIDE SEQUENCE [LARGE SCALE GENOMIC DNA]</scope>
    <source>
        <strain evidence="8 9">NRRL62584</strain>
    </source>
</reference>
<comment type="caution">
    <text evidence="8">The sequence shown here is derived from an EMBL/GenBank/DDBJ whole genome shotgun (WGS) entry which is preliminary data.</text>
</comment>
<evidence type="ECO:0000256" key="6">
    <source>
        <dbReference type="SAM" id="MobiDB-lite"/>
    </source>
</evidence>
<evidence type="ECO:0000256" key="5">
    <source>
        <dbReference type="ARBA" id="ARBA00023002"/>
    </source>
</evidence>
<keyword evidence="3" id="KW-0288">FMN</keyword>
<feature type="region of interest" description="Disordered" evidence="6">
    <location>
        <begin position="447"/>
        <end position="466"/>
    </location>
</feature>
<dbReference type="Gene3D" id="3.20.20.70">
    <property type="entry name" value="Aldolase class I"/>
    <property type="match status" value="1"/>
</dbReference>
<sequence>METDNSVFTRVTLTVITTATTPQIKMGSISVDQYTDFRSIAVDGLPFFTPKQRVAVGTAILSPDDGVTEDTITPAFRPITIRGKTFQNRIWVAPMCMYSCQDGMFSDFHVMHYGQWAMRGSALITLEATAVTERGRNTPQDAGLWSDDHITPLKRVIDVIHSQSQKVAIQLQHAGRKCSVCPPWLGLRLVPDAYGGFAKDVQGPTAEPWNENYATPSEMTENEILETIEAYGKAAARAVKAGIDVIAIHGAHGYLIHSFASPATNKRTDRWGGSFEGRTRFGIEVIRAVRRNIPEGMPLFWKISAVDWLPVGKGWELEDTLRYVPILAHEGVDLFDVSSGGTDRHQQVQLGQQYQVPFAKAVKGLKLPNVFVGAVGWIRDGETVHDILSNDKADVVHVAREFLRDPNFVQKVALSTNTEVTWVDQYHRAPMNKKYVESTTTISTDRKALDNVTQTRENQASNKNIQ</sequence>
<dbReference type="AlphaFoldDB" id="A0A428Q2P3"/>
<evidence type="ECO:0000256" key="1">
    <source>
        <dbReference type="ARBA" id="ARBA00001917"/>
    </source>
</evidence>
<evidence type="ECO:0000256" key="4">
    <source>
        <dbReference type="ARBA" id="ARBA00022857"/>
    </source>
</evidence>
<name>A0A428Q2P3_9HYPO</name>
<keyword evidence="4" id="KW-0521">NADP</keyword>
<keyword evidence="2" id="KW-0285">Flavoprotein</keyword>
<organism evidence="8 9">
    <name type="scientific">Fusarium duplospermum</name>
    <dbReference type="NCBI Taxonomy" id="1325734"/>
    <lineage>
        <taxon>Eukaryota</taxon>
        <taxon>Fungi</taxon>
        <taxon>Dikarya</taxon>
        <taxon>Ascomycota</taxon>
        <taxon>Pezizomycotina</taxon>
        <taxon>Sordariomycetes</taxon>
        <taxon>Hypocreomycetidae</taxon>
        <taxon>Hypocreales</taxon>
        <taxon>Nectriaceae</taxon>
        <taxon>Fusarium</taxon>
        <taxon>Fusarium solani species complex</taxon>
    </lineage>
</organism>
<proteinExistence type="predicted"/>
<gene>
    <name evidence="8" type="ORF">CEP54_007207</name>
</gene>
<dbReference type="GO" id="GO:0003959">
    <property type="term" value="F:NADPH dehydrogenase activity"/>
    <property type="evidence" value="ECO:0007669"/>
    <property type="project" value="InterPro"/>
</dbReference>
<dbReference type="InterPro" id="IPR001155">
    <property type="entry name" value="OxRdtase_FMN_N"/>
</dbReference>
<dbReference type="InterPro" id="IPR013785">
    <property type="entry name" value="Aldolase_TIM"/>
</dbReference>
<dbReference type="InterPro" id="IPR044152">
    <property type="entry name" value="YqjM-like"/>
</dbReference>
<comment type="cofactor">
    <cofactor evidence="1">
        <name>FMN</name>
        <dbReference type="ChEBI" id="CHEBI:58210"/>
    </cofactor>
</comment>
<dbReference type="GO" id="GO:0050661">
    <property type="term" value="F:NADP binding"/>
    <property type="evidence" value="ECO:0007669"/>
    <property type="project" value="InterPro"/>
</dbReference>
<evidence type="ECO:0000259" key="7">
    <source>
        <dbReference type="Pfam" id="PF00724"/>
    </source>
</evidence>
<feature type="compositionally biased region" description="Polar residues" evidence="6">
    <location>
        <begin position="451"/>
        <end position="466"/>
    </location>
</feature>
<evidence type="ECO:0000256" key="2">
    <source>
        <dbReference type="ARBA" id="ARBA00022630"/>
    </source>
</evidence>